<reference evidence="4" key="2">
    <citation type="submission" date="2019-09" db="UniProtKB">
        <authorList>
            <consortium name="WormBaseParasite"/>
        </authorList>
    </citation>
    <scope>IDENTIFICATION</scope>
</reference>
<organism evidence="3 4">
    <name type="scientific">Heligmosomoides polygyrus</name>
    <name type="common">Parasitic roundworm</name>
    <dbReference type="NCBI Taxonomy" id="6339"/>
    <lineage>
        <taxon>Eukaryota</taxon>
        <taxon>Metazoa</taxon>
        <taxon>Ecdysozoa</taxon>
        <taxon>Nematoda</taxon>
        <taxon>Chromadorea</taxon>
        <taxon>Rhabditida</taxon>
        <taxon>Rhabditina</taxon>
        <taxon>Rhabditomorpha</taxon>
        <taxon>Strongyloidea</taxon>
        <taxon>Heligmosomidae</taxon>
        <taxon>Heligmosomoides</taxon>
    </lineage>
</organism>
<dbReference type="OrthoDB" id="2017693at2759"/>
<dbReference type="Proteomes" id="UP000050761">
    <property type="component" value="Unassembled WGS sequence"/>
</dbReference>
<proteinExistence type="inferred from homology"/>
<evidence type="ECO:0000313" key="3">
    <source>
        <dbReference type="Proteomes" id="UP000050761"/>
    </source>
</evidence>
<dbReference type="Gene3D" id="3.30.70.120">
    <property type="match status" value="1"/>
</dbReference>
<evidence type="ECO:0000256" key="1">
    <source>
        <dbReference type="ARBA" id="ARBA00010169"/>
    </source>
</evidence>
<comment type="similarity">
    <text evidence="1">Belongs to the CutA family.</text>
</comment>
<dbReference type="InterPro" id="IPR011322">
    <property type="entry name" value="N-reg_PII-like_a/b"/>
</dbReference>
<keyword evidence="3" id="KW-1185">Reference proteome</keyword>
<dbReference type="Pfam" id="PF03091">
    <property type="entry name" value="CutA1"/>
    <property type="match status" value="1"/>
</dbReference>
<dbReference type="PANTHER" id="PTHR23419:SF8">
    <property type="entry name" value="FI09726P"/>
    <property type="match status" value="1"/>
</dbReference>
<dbReference type="InterPro" id="IPR004323">
    <property type="entry name" value="Ion_tolerance_CutA"/>
</dbReference>
<accession>A0A183GHX2</accession>
<evidence type="ECO:0000313" key="2">
    <source>
        <dbReference type="EMBL" id="VDP30973.1"/>
    </source>
</evidence>
<sequence length="110" mass="12053">MASAARPVLSRLGSIRVVYVTAPSKEVALKIARYEWQGKLHEDSEVVLIMKTQDSLVEELHKVVIENHSYDVPAFVSLASDAESLPYAQWVLEQTGGNKSVAVGKDAESI</sequence>
<dbReference type="PANTHER" id="PTHR23419">
    <property type="entry name" value="DIVALENT CATION TOLERANCE CUTA-RELATED"/>
    <property type="match status" value="1"/>
</dbReference>
<dbReference type="AlphaFoldDB" id="A0A183GHX2"/>
<protein>
    <submittedName>
        <fullName evidence="4">Divalent-cation tolerance protein CutA</fullName>
    </submittedName>
</protein>
<reference evidence="2 3" key="1">
    <citation type="submission" date="2018-11" db="EMBL/GenBank/DDBJ databases">
        <authorList>
            <consortium name="Pathogen Informatics"/>
        </authorList>
    </citation>
    <scope>NUCLEOTIDE SEQUENCE [LARGE SCALE GENOMIC DNA]</scope>
</reference>
<dbReference type="GO" id="GO:0010038">
    <property type="term" value="P:response to metal ion"/>
    <property type="evidence" value="ECO:0007669"/>
    <property type="project" value="InterPro"/>
</dbReference>
<name>A0A183GHX2_HELPZ</name>
<gene>
    <name evidence="2" type="ORF">HPBE_LOCUS22190</name>
</gene>
<accession>A0A3P8G945</accession>
<dbReference type="InterPro" id="IPR015867">
    <property type="entry name" value="N-reg_PII/ATP_PRibTrfase_C"/>
</dbReference>
<dbReference type="WBParaSite" id="HPBE_0002219101-mRNA-1">
    <property type="protein sequence ID" value="HPBE_0002219101-mRNA-1"/>
    <property type="gene ID" value="HPBE_0002219101"/>
</dbReference>
<dbReference type="GO" id="GO:0005507">
    <property type="term" value="F:copper ion binding"/>
    <property type="evidence" value="ECO:0007669"/>
    <property type="project" value="TreeGrafter"/>
</dbReference>
<dbReference type="SUPFAM" id="SSF54913">
    <property type="entry name" value="GlnB-like"/>
    <property type="match status" value="1"/>
</dbReference>
<evidence type="ECO:0000313" key="4">
    <source>
        <dbReference type="WBParaSite" id="HPBE_0002219101-mRNA-1"/>
    </source>
</evidence>
<dbReference type="EMBL" id="UZAH01033742">
    <property type="protein sequence ID" value="VDP30973.1"/>
    <property type="molecule type" value="Genomic_DNA"/>
</dbReference>